<keyword evidence="10" id="KW-1185">Reference proteome</keyword>
<dbReference type="GO" id="GO:0022857">
    <property type="term" value="F:transmembrane transporter activity"/>
    <property type="evidence" value="ECO:0007669"/>
    <property type="project" value="InterPro"/>
</dbReference>
<evidence type="ECO:0000256" key="4">
    <source>
        <dbReference type="ARBA" id="ARBA00022475"/>
    </source>
</evidence>
<evidence type="ECO:0000256" key="8">
    <source>
        <dbReference type="SAM" id="Phobius"/>
    </source>
</evidence>
<comment type="caution">
    <text evidence="9">The sequence shown here is derived from an EMBL/GenBank/DDBJ whole genome shotgun (WGS) entry which is preliminary data.</text>
</comment>
<dbReference type="EMBL" id="QURH01000419">
    <property type="protein sequence ID" value="RFU39316.1"/>
    <property type="molecule type" value="Genomic_DNA"/>
</dbReference>
<reference evidence="9 10" key="1">
    <citation type="submission" date="2018-08" db="EMBL/GenBank/DDBJ databases">
        <title>Actinomadura jelena sp. nov., a novel Actinomycete isolated from soil in Chad.</title>
        <authorList>
            <person name="Shi L."/>
        </authorList>
    </citation>
    <scope>NUCLEOTIDE SEQUENCE [LARGE SCALE GENOMIC DNA]</scope>
    <source>
        <strain evidence="9 10">NEAU-G17</strain>
    </source>
</reference>
<evidence type="ECO:0000256" key="3">
    <source>
        <dbReference type="ARBA" id="ARBA00022448"/>
    </source>
</evidence>
<evidence type="ECO:0000256" key="1">
    <source>
        <dbReference type="ARBA" id="ARBA00004651"/>
    </source>
</evidence>
<sequence>LGAAAAAILLTGAAVAAAGPIGFVGLAVPHLARALVGADHRWTLAVSVLLGPALLLTADVLGRLVAPPAEVRAGVVTALLGAPFLLVLVRRARTVTA</sequence>
<evidence type="ECO:0000256" key="6">
    <source>
        <dbReference type="ARBA" id="ARBA00022989"/>
    </source>
</evidence>
<keyword evidence="5 8" id="KW-0812">Transmembrane</keyword>
<dbReference type="GO" id="GO:0005886">
    <property type="term" value="C:plasma membrane"/>
    <property type="evidence" value="ECO:0007669"/>
    <property type="project" value="UniProtKB-SubCell"/>
</dbReference>
<keyword evidence="3" id="KW-0813">Transport</keyword>
<evidence type="ECO:0000313" key="9">
    <source>
        <dbReference type="EMBL" id="RFU39316.1"/>
    </source>
</evidence>
<dbReference type="AlphaFoldDB" id="A0A372JHN9"/>
<feature type="non-terminal residue" evidence="9">
    <location>
        <position position="1"/>
    </location>
</feature>
<comment type="similarity">
    <text evidence="2">Belongs to the binding-protein-dependent transport system permease family. FecCD subfamily.</text>
</comment>
<dbReference type="InterPro" id="IPR000522">
    <property type="entry name" value="ABC_transptr_permease_BtuC"/>
</dbReference>
<dbReference type="Proteomes" id="UP000261811">
    <property type="component" value="Unassembled WGS sequence"/>
</dbReference>
<organism evidence="9 10">
    <name type="scientific">Actinomadura logoneensis</name>
    <dbReference type="NCBI Taxonomy" id="2293572"/>
    <lineage>
        <taxon>Bacteria</taxon>
        <taxon>Bacillati</taxon>
        <taxon>Actinomycetota</taxon>
        <taxon>Actinomycetes</taxon>
        <taxon>Streptosporangiales</taxon>
        <taxon>Thermomonosporaceae</taxon>
        <taxon>Actinomadura</taxon>
    </lineage>
</organism>
<dbReference type="OrthoDB" id="9782305at2"/>
<dbReference type="Pfam" id="PF01032">
    <property type="entry name" value="FecCD"/>
    <property type="match status" value="1"/>
</dbReference>
<protein>
    <submittedName>
        <fullName evidence="9">Iron ABC transporter permease</fullName>
    </submittedName>
</protein>
<evidence type="ECO:0000256" key="2">
    <source>
        <dbReference type="ARBA" id="ARBA00007935"/>
    </source>
</evidence>
<comment type="subcellular location">
    <subcellularLocation>
        <location evidence="1">Cell membrane</location>
        <topology evidence="1">Multi-pass membrane protein</topology>
    </subcellularLocation>
</comment>
<proteinExistence type="inferred from homology"/>
<evidence type="ECO:0000256" key="7">
    <source>
        <dbReference type="ARBA" id="ARBA00023136"/>
    </source>
</evidence>
<accession>A0A372JHN9</accession>
<keyword evidence="4" id="KW-1003">Cell membrane</keyword>
<dbReference type="GO" id="GO:0033214">
    <property type="term" value="P:siderophore-iron import into cell"/>
    <property type="evidence" value="ECO:0007669"/>
    <property type="project" value="TreeGrafter"/>
</dbReference>
<dbReference type="PANTHER" id="PTHR30472:SF1">
    <property type="entry name" value="FE(3+) DICITRATE TRANSPORT SYSTEM PERMEASE PROTEIN FECC-RELATED"/>
    <property type="match status" value="1"/>
</dbReference>
<feature type="transmembrane region" description="Helical" evidence="8">
    <location>
        <begin position="73"/>
        <end position="92"/>
    </location>
</feature>
<keyword evidence="6 8" id="KW-1133">Transmembrane helix</keyword>
<gene>
    <name evidence="9" type="ORF">DZF91_23055</name>
</gene>
<evidence type="ECO:0000256" key="5">
    <source>
        <dbReference type="ARBA" id="ARBA00022692"/>
    </source>
</evidence>
<evidence type="ECO:0000313" key="10">
    <source>
        <dbReference type="Proteomes" id="UP000261811"/>
    </source>
</evidence>
<name>A0A372JHN9_9ACTN</name>
<feature type="transmembrane region" description="Helical" evidence="8">
    <location>
        <begin position="42"/>
        <end position="61"/>
    </location>
</feature>
<keyword evidence="7 8" id="KW-0472">Membrane</keyword>
<dbReference type="SUPFAM" id="SSF81345">
    <property type="entry name" value="ABC transporter involved in vitamin B12 uptake, BtuC"/>
    <property type="match status" value="1"/>
</dbReference>
<dbReference type="InterPro" id="IPR037294">
    <property type="entry name" value="ABC_BtuC-like"/>
</dbReference>
<dbReference type="Gene3D" id="1.10.3470.10">
    <property type="entry name" value="ABC transporter involved in vitamin B12 uptake, BtuC"/>
    <property type="match status" value="1"/>
</dbReference>
<dbReference type="RefSeq" id="WP_147341285.1">
    <property type="nucleotide sequence ID" value="NZ_QURH01000419.1"/>
</dbReference>
<dbReference type="PANTHER" id="PTHR30472">
    <property type="entry name" value="FERRIC ENTEROBACTIN TRANSPORT SYSTEM PERMEASE PROTEIN"/>
    <property type="match status" value="1"/>
</dbReference>